<evidence type="ECO:0000313" key="2">
    <source>
        <dbReference type="Proteomes" id="UP000824890"/>
    </source>
</evidence>
<comment type="caution">
    <text evidence="1">The sequence shown here is derived from an EMBL/GenBank/DDBJ whole genome shotgun (WGS) entry which is preliminary data.</text>
</comment>
<gene>
    <name evidence="1" type="ORF">HID58_013582</name>
</gene>
<evidence type="ECO:0000313" key="1">
    <source>
        <dbReference type="EMBL" id="KAH0936465.1"/>
    </source>
</evidence>
<keyword evidence="2" id="KW-1185">Reference proteome</keyword>
<dbReference type="Proteomes" id="UP000824890">
    <property type="component" value="Unassembled WGS sequence"/>
</dbReference>
<reference evidence="1 2" key="1">
    <citation type="submission" date="2021-05" db="EMBL/GenBank/DDBJ databases">
        <title>Genome Assembly of Synthetic Allotetraploid Brassica napus Reveals Homoeologous Exchanges between Subgenomes.</title>
        <authorList>
            <person name="Davis J.T."/>
        </authorList>
    </citation>
    <scope>NUCLEOTIDE SEQUENCE [LARGE SCALE GENOMIC DNA]</scope>
    <source>
        <strain evidence="2">cv. Da-Ae</strain>
        <tissue evidence="1">Seedling</tissue>
    </source>
</reference>
<sequence>MALGANLQPHRFMSPHAFSNQGMHELFEKMRNHRVNIDGNVSTVLFTTLVLERFRTHNTEVFELCFKGWQRKLDPGYDIMRTLQKMLLKTDWMKSLSYTVDGLMAP</sequence>
<dbReference type="EMBL" id="JAGKQM010000003">
    <property type="protein sequence ID" value="KAH0936465.1"/>
    <property type="molecule type" value="Genomic_DNA"/>
</dbReference>
<organism evidence="1 2">
    <name type="scientific">Brassica napus</name>
    <name type="common">Rape</name>
    <dbReference type="NCBI Taxonomy" id="3708"/>
    <lineage>
        <taxon>Eukaryota</taxon>
        <taxon>Viridiplantae</taxon>
        <taxon>Streptophyta</taxon>
        <taxon>Embryophyta</taxon>
        <taxon>Tracheophyta</taxon>
        <taxon>Spermatophyta</taxon>
        <taxon>Magnoliopsida</taxon>
        <taxon>eudicotyledons</taxon>
        <taxon>Gunneridae</taxon>
        <taxon>Pentapetalae</taxon>
        <taxon>rosids</taxon>
        <taxon>malvids</taxon>
        <taxon>Brassicales</taxon>
        <taxon>Brassicaceae</taxon>
        <taxon>Brassiceae</taxon>
        <taxon>Brassica</taxon>
    </lineage>
</organism>
<proteinExistence type="predicted"/>
<dbReference type="PANTHER" id="PTHR45890:SF8">
    <property type="entry name" value="PROTEIN KINASE SUPERFAMILY PROTEIN"/>
    <property type="match status" value="1"/>
</dbReference>
<dbReference type="PANTHER" id="PTHR45890">
    <property type="entry name" value="AARF DOMAIN CONTAINING KINASE 2 (PREDICTED)"/>
    <property type="match status" value="1"/>
</dbReference>
<accession>A0ABQ8E4A5</accession>
<protein>
    <submittedName>
        <fullName evidence="1">Uncharacterized protein</fullName>
    </submittedName>
</protein>
<dbReference type="InterPro" id="IPR052402">
    <property type="entry name" value="ADCK_kinase"/>
</dbReference>
<name>A0ABQ8E4A5_BRANA</name>